<evidence type="ECO:0000313" key="2">
    <source>
        <dbReference type="Proteomes" id="UP000183076"/>
    </source>
</evidence>
<reference evidence="2" key="1">
    <citation type="submission" date="2016-10" db="EMBL/GenBank/DDBJ databases">
        <authorList>
            <person name="Varghese N."/>
            <person name="Submissions S."/>
        </authorList>
    </citation>
    <scope>NUCLEOTIDE SEQUENCE [LARGE SCALE GENOMIC DNA]</scope>
    <source>
        <strain evidence="2">DSM 10014</strain>
    </source>
</reference>
<organism evidence="1 2">
    <name type="scientific">Sulfitobacter pontiacus</name>
    <dbReference type="NCBI Taxonomy" id="60137"/>
    <lineage>
        <taxon>Bacteria</taxon>
        <taxon>Pseudomonadati</taxon>
        <taxon>Pseudomonadota</taxon>
        <taxon>Alphaproteobacteria</taxon>
        <taxon>Rhodobacterales</taxon>
        <taxon>Roseobacteraceae</taxon>
        <taxon>Sulfitobacter</taxon>
    </lineage>
</organism>
<accession>A0A1H2W362</accession>
<dbReference type="STRING" id="60137.SAMN04488041_103137"/>
<dbReference type="Proteomes" id="UP000183076">
    <property type="component" value="Unassembled WGS sequence"/>
</dbReference>
<evidence type="ECO:0000313" key="1">
    <source>
        <dbReference type="EMBL" id="SDW74947.1"/>
    </source>
</evidence>
<protein>
    <submittedName>
        <fullName evidence="1">Uncharacterized protein</fullName>
    </submittedName>
</protein>
<dbReference type="RefSeq" id="WP_074635292.1">
    <property type="nucleotide sequence ID" value="NZ_CP160849.1"/>
</dbReference>
<name>A0A1H2W362_9RHOB</name>
<dbReference type="AlphaFoldDB" id="A0A1H2W362"/>
<gene>
    <name evidence="1" type="ORF">SAMN04488041_103137</name>
</gene>
<sequence>MSRSPVQSFAALKDALAQMVSLNDAMDDDTLGQEVGLINKWDDQANLAMASFSELVQHEDALRDIEALLAATYDGVPS</sequence>
<dbReference type="EMBL" id="FNNB01000003">
    <property type="protein sequence ID" value="SDW74947.1"/>
    <property type="molecule type" value="Genomic_DNA"/>
</dbReference>
<proteinExistence type="predicted"/>
<dbReference type="GeneID" id="94021254"/>